<organism evidence="1 2">
    <name type="scientific">Ovis aries</name>
    <name type="common">Sheep</name>
    <dbReference type="NCBI Taxonomy" id="9940"/>
    <lineage>
        <taxon>Eukaryota</taxon>
        <taxon>Metazoa</taxon>
        <taxon>Chordata</taxon>
        <taxon>Craniata</taxon>
        <taxon>Vertebrata</taxon>
        <taxon>Euteleostomi</taxon>
        <taxon>Mammalia</taxon>
        <taxon>Eutheria</taxon>
        <taxon>Laurasiatheria</taxon>
        <taxon>Artiodactyla</taxon>
        <taxon>Ruminantia</taxon>
        <taxon>Pecora</taxon>
        <taxon>Bovidae</taxon>
        <taxon>Caprinae</taxon>
        <taxon>Ovis</taxon>
    </lineage>
</organism>
<evidence type="ECO:0000313" key="2">
    <source>
        <dbReference type="Proteomes" id="UP000664991"/>
    </source>
</evidence>
<sequence length="87" mass="9405">MESTQLETEEDCPNLCTHLGKILTELTALRPFPLPGAKESSSSPCSEAEPSHLRIAEETIDLLTFDPMSMMPVLSKVLRTDGSGKSG</sequence>
<reference evidence="1 2" key="1">
    <citation type="submission" date="2020-12" db="EMBL/GenBank/DDBJ databases">
        <title>De novo assembly of Tibetan sheep genome.</title>
        <authorList>
            <person name="Li X."/>
        </authorList>
    </citation>
    <scope>NUCLEOTIDE SEQUENCE [LARGE SCALE GENOMIC DNA]</scope>
    <source>
        <tissue evidence="1">Heart</tissue>
    </source>
</reference>
<accession>A0A836A3P8</accession>
<name>A0A836A3P8_SHEEP</name>
<protein>
    <submittedName>
        <fullName evidence="1">Uncharacterized protein</fullName>
    </submittedName>
</protein>
<dbReference type="Proteomes" id="UP000664991">
    <property type="component" value="Unassembled WGS sequence"/>
</dbReference>
<dbReference type="AlphaFoldDB" id="A0A836A3P8"/>
<dbReference type="EMBL" id="JAEMGP010000007">
    <property type="protein sequence ID" value="KAG5206833.1"/>
    <property type="molecule type" value="Genomic_DNA"/>
</dbReference>
<comment type="caution">
    <text evidence="1">The sequence shown here is derived from an EMBL/GenBank/DDBJ whole genome shotgun (WGS) entry which is preliminary data.</text>
</comment>
<proteinExistence type="predicted"/>
<gene>
    <name evidence="1" type="ORF">JEQ12_018406</name>
</gene>
<evidence type="ECO:0000313" key="1">
    <source>
        <dbReference type="EMBL" id="KAG5206833.1"/>
    </source>
</evidence>